<proteinExistence type="predicted"/>
<dbReference type="Proteomes" id="UP001230649">
    <property type="component" value="Unassembled WGS sequence"/>
</dbReference>
<protein>
    <submittedName>
        <fullName evidence="1">Uncharacterized protein</fullName>
    </submittedName>
</protein>
<reference evidence="1" key="1">
    <citation type="submission" date="2023-04" db="EMBL/GenBank/DDBJ databases">
        <title>Draft Genome sequencing of Naganishia species isolated from polar environments using Oxford Nanopore Technology.</title>
        <authorList>
            <person name="Leo P."/>
            <person name="Venkateswaran K."/>
        </authorList>
    </citation>
    <scope>NUCLEOTIDE SEQUENCE</scope>
    <source>
        <strain evidence="1">MNA-CCFEE 5262</strain>
    </source>
</reference>
<sequence length="517" mass="55855">MFRKISENLLSAVSPFSSAPSTPAVESPPSESSTPDISSLSVKHPSSADPNTHQGRADAEKQLAEELERYGVPMSKEDCFGCDDHHDGCDDASGAGDVTHVQYPRNFEVDWETDLLASSKPQPRQLVISTGKSDWPHDHTEDESTLSHHLNHALLVAAGITPSPAPKPDAKKEEKPAPPPPAPPVQDPSKKPGQVDVVVGKNGLPQGIYESPVTHVTDASDGSSSVPEQPGTMLFSSSLVSQSREGHRETVLALPDWKVVLDVENSRAGAEGVLRDLVVRMEAGKEGRRTWTLPYRAVVLLCSHKRRDKRCHIAAPLLEKALIHSLEQHNVSIDLQGHSLSADHLEETHPPLDAVPVGDLDAEIETRLRSIDAVADESGNGEVGIFRISHLGGHRYAGVMIICFPSGATLYYGRVSPQEIPAVVKETILGGKILSGLLRSAGNAVRPELLGGEEGKDVKAGCRRKGKNSVELSHCKVCDSRTEEDWSRTQPIVVFQPVFNPLSPSKLLALALIRYSD</sequence>
<name>A0ACC2WBQ7_9TREE</name>
<dbReference type="EMBL" id="JASBWS010000034">
    <property type="protein sequence ID" value="KAJ9108017.1"/>
    <property type="molecule type" value="Genomic_DNA"/>
</dbReference>
<evidence type="ECO:0000313" key="1">
    <source>
        <dbReference type="EMBL" id="KAJ9108017.1"/>
    </source>
</evidence>
<comment type="caution">
    <text evidence="1">The sequence shown here is derived from an EMBL/GenBank/DDBJ whole genome shotgun (WGS) entry which is preliminary data.</text>
</comment>
<keyword evidence="2" id="KW-1185">Reference proteome</keyword>
<evidence type="ECO:0000313" key="2">
    <source>
        <dbReference type="Proteomes" id="UP001230649"/>
    </source>
</evidence>
<accession>A0ACC2WBQ7</accession>
<organism evidence="1 2">
    <name type="scientific">Naganishia adeliensis</name>
    <dbReference type="NCBI Taxonomy" id="92952"/>
    <lineage>
        <taxon>Eukaryota</taxon>
        <taxon>Fungi</taxon>
        <taxon>Dikarya</taxon>
        <taxon>Basidiomycota</taxon>
        <taxon>Agaricomycotina</taxon>
        <taxon>Tremellomycetes</taxon>
        <taxon>Filobasidiales</taxon>
        <taxon>Filobasidiaceae</taxon>
        <taxon>Naganishia</taxon>
    </lineage>
</organism>
<gene>
    <name evidence="1" type="ORF">QFC20_003586</name>
</gene>